<name>A0AAP0BH06_9ASPA</name>
<dbReference type="AlphaFoldDB" id="A0AAP0BH06"/>
<evidence type="ECO:0000256" key="1">
    <source>
        <dbReference type="SAM" id="SignalP"/>
    </source>
</evidence>
<feature type="signal peptide" evidence="1">
    <location>
        <begin position="1"/>
        <end position="21"/>
    </location>
</feature>
<feature type="chain" id="PRO_5043053636" evidence="1">
    <location>
        <begin position="22"/>
        <end position="159"/>
    </location>
</feature>
<comment type="caution">
    <text evidence="2">The sequence shown here is derived from an EMBL/GenBank/DDBJ whole genome shotgun (WGS) entry which is preliminary data.</text>
</comment>
<protein>
    <submittedName>
        <fullName evidence="2">UDP-glycosyltransferase 74F2</fullName>
    </submittedName>
</protein>
<sequence length="159" mass="17515">MRILLLYTLSYGMLITNVSTGALLPSTYLDDRIPADSTYAINLYPPETDNCRPWVTTLGLGPFLWVVRSSEANKLPPGFIANAKTKGNLVVSWAPQLEILARKGAGGFVGREEVEPGVQEIMEGERRDEFRRRAVEWREASRGAMAAGGSSALNIIEFL</sequence>
<dbReference type="PANTHER" id="PTHR48045:SF31">
    <property type="entry name" value="UDP-GLYCOSYLTRANSFERASE 76B1-LIKE"/>
    <property type="match status" value="1"/>
</dbReference>
<dbReference type="EMBL" id="JBBWWQ010000010">
    <property type="protein sequence ID" value="KAK8936846.1"/>
    <property type="molecule type" value="Genomic_DNA"/>
</dbReference>
<evidence type="ECO:0000313" key="2">
    <source>
        <dbReference type="EMBL" id="KAK8936846.1"/>
    </source>
</evidence>
<dbReference type="PANTHER" id="PTHR48045">
    <property type="entry name" value="UDP-GLYCOSYLTRANSFERASE 72B1"/>
    <property type="match status" value="1"/>
</dbReference>
<keyword evidence="1" id="KW-0732">Signal</keyword>
<proteinExistence type="predicted"/>
<reference evidence="2 3" key="1">
    <citation type="journal article" date="2022" name="Nat. Plants">
        <title>Genomes of leafy and leafless Platanthera orchids illuminate the evolution of mycoheterotrophy.</title>
        <authorList>
            <person name="Li M.H."/>
            <person name="Liu K.W."/>
            <person name="Li Z."/>
            <person name="Lu H.C."/>
            <person name="Ye Q.L."/>
            <person name="Zhang D."/>
            <person name="Wang J.Y."/>
            <person name="Li Y.F."/>
            <person name="Zhong Z.M."/>
            <person name="Liu X."/>
            <person name="Yu X."/>
            <person name="Liu D.K."/>
            <person name="Tu X.D."/>
            <person name="Liu B."/>
            <person name="Hao Y."/>
            <person name="Liao X.Y."/>
            <person name="Jiang Y.T."/>
            <person name="Sun W.H."/>
            <person name="Chen J."/>
            <person name="Chen Y.Q."/>
            <person name="Ai Y."/>
            <person name="Zhai J.W."/>
            <person name="Wu S.S."/>
            <person name="Zhou Z."/>
            <person name="Hsiao Y.Y."/>
            <person name="Wu W.L."/>
            <person name="Chen Y.Y."/>
            <person name="Lin Y.F."/>
            <person name="Hsu J.L."/>
            <person name="Li C.Y."/>
            <person name="Wang Z.W."/>
            <person name="Zhao X."/>
            <person name="Zhong W.Y."/>
            <person name="Ma X.K."/>
            <person name="Ma L."/>
            <person name="Huang J."/>
            <person name="Chen G.Z."/>
            <person name="Huang M.Z."/>
            <person name="Huang L."/>
            <person name="Peng D.H."/>
            <person name="Luo Y.B."/>
            <person name="Zou S.Q."/>
            <person name="Chen S.P."/>
            <person name="Lan S."/>
            <person name="Tsai W.C."/>
            <person name="Van de Peer Y."/>
            <person name="Liu Z.J."/>
        </authorList>
    </citation>
    <scope>NUCLEOTIDE SEQUENCE [LARGE SCALE GENOMIC DNA]</scope>
    <source>
        <strain evidence="2">Lor287</strain>
    </source>
</reference>
<dbReference type="SUPFAM" id="SSF53756">
    <property type="entry name" value="UDP-Glycosyltransferase/glycogen phosphorylase"/>
    <property type="match status" value="1"/>
</dbReference>
<dbReference type="Gene3D" id="3.40.50.2000">
    <property type="entry name" value="Glycogen Phosphorylase B"/>
    <property type="match status" value="1"/>
</dbReference>
<dbReference type="Proteomes" id="UP001418222">
    <property type="component" value="Unassembled WGS sequence"/>
</dbReference>
<organism evidence="2 3">
    <name type="scientific">Platanthera zijinensis</name>
    <dbReference type="NCBI Taxonomy" id="2320716"/>
    <lineage>
        <taxon>Eukaryota</taxon>
        <taxon>Viridiplantae</taxon>
        <taxon>Streptophyta</taxon>
        <taxon>Embryophyta</taxon>
        <taxon>Tracheophyta</taxon>
        <taxon>Spermatophyta</taxon>
        <taxon>Magnoliopsida</taxon>
        <taxon>Liliopsida</taxon>
        <taxon>Asparagales</taxon>
        <taxon>Orchidaceae</taxon>
        <taxon>Orchidoideae</taxon>
        <taxon>Orchideae</taxon>
        <taxon>Orchidinae</taxon>
        <taxon>Platanthera</taxon>
    </lineage>
</organism>
<accession>A0AAP0BH06</accession>
<evidence type="ECO:0000313" key="3">
    <source>
        <dbReference type="Proteomes" id="UP001418222"/>
    </source>
</evidence>
<keyword evidence="3" id="KW-1185">Reference proteome</keyword>
<gene>
    <name evidence="2" type="primary">UGT74F2</name>
    <name evidence="2" type="ORF">KSP39_PZI012538</name>
</gene>